<gene>
    <name evidence="2" type="ORF">A6F65_00830</name>
</gene>
<dbReference type="GO" id="GO:0016788">
    <property type="term" value="F:hydrolase activity, acting on ester bonds"/>
    <property type="evidence" value="ECO:0007669"/>
    <property type="project" value="UniProtKB-ARBA"/>
</dbReference>
<feature type="domain" description="SGNH hydrolase-type esterase" evidence="1">
    <location>
        <begin position="54"/>
        <end position="192"/>
    </location>
</feature>
<accession>A0A1C7D6S2</accession>
<organism evidence="2 3">
    <name type="scientific">Paraurantiacibacter namhicola</name>
    <dbReference type="NCBI Taxonomy" id="645517"/>
    <lineage>
        <taxon>Bacteria</taxon>
        <taxon>Pseudomonadati</taxon>
        <taxon>Pseudomonadota</taxon>
        <taxon>Alphaproteobacteria</taxon>
        <taxon>Sphingomonadales</taxon>
        <taxon>Erythrobacteraceae</taxon>
        <taxon>Paraurantiacibacter</taxon>
    </lineage>
</organism>
<dbReference type="EMBL" id="CP016545">
    <property type="protein sequence ID" value="ANU07148.1"/>
    <property type="molecule type" value="Genomic_DNA"/>
</dbReference>
<protein>
    <recommendedName>
        <fullName evidence="1">SGNH hydrolase-type esterase domain-containing protein</fullName>
    </recommendedName>
</protein>
<dbReference type="InterPro" id="IPR013830">
    <property type="entry name" value="SGNH_hydro"/>
</dbReference>
<proteinExistence type="predicted"/>
<dbReference type="SUPFAM" id="SSF52266">
    <property type="entry name" value="SGNH hydrolase"/>
    <property type="match status" value="1"/>
</dbReference>
<dbReference type="OrthoDB" id="7605305at2"/>
<dbReference type="CDD" id="cd00229">
    <property type="entry name" value="SGNH_hydrolase"/>
    <property type="match status" value="1"/>
</dbReference>
<keyword evidence="3" id="KW-1185">Reference proteome</keyword>
<dbReference type="KEGG" id="anh:A6F65_00830"/>
<reference evidence="2 3" key="1">
    <citation type="submission" date="2016-07" db="EMBL/GenBank/DDBJ databases">
        <title>Complete genome sequence of Altererythrobacter namhicola JCM 16345T, containing esterase-encoding genes.</title>
        <authorList>
            <person name="Cheng H."/>
            <person name="Wu Y.-H."/>
            <person name="Jian S.-L."/>
            <person name="Huo Y.-Y."/>
            <person name="Wang C.-S."/>
            <person name="Xu X.-W."/>
        </authorList>
    </citation>
    <scope>NUCLEOTIDE SEQUENCE [LARGE SCALE GENOMIC DNA]</scope>
    <source>
        <strain evidence="2 3">JCM 16345</strain>
    </source>
</reference>
<sequence length="194" mass="20041">MGRSALYALAGSAALLTGLLIGDLRGESPPYASARTPFVKVLAQQYGPADTLVLGDSLVEQTYLAGACGRTFNAGIGGARTQQAMQALPGLLEATQPRTVVIAIGANHFAAGDEMEDFRRLYPQLVSMAGGYDLILVGVANSPAASAFVAQTAKERGARYVQAVTGPTGPDGLHYTATGSKRLREAIAGACRQA</sequence>
<name>A0A1C7D6S2_9SPHN</name>
<dbReference type="RefSeq" id="WP_067786215.1">
    <property type="nucleotide sequence ID" value="NZ_CP016545.1"/>
</dbReference>
<evidence type="ECO:0000313" key="3">
    <source>
        <dbReference type="Proteomes" id="UP000092698"/>
    </source>
</evidence>
<evidence type="ECO:0000313" key="2">
    <source>
        <dbReference type="EMBL" id="ANU07148.1"/>
    </source>
</evidence>
<evidence type="ECO:0000259" key="1">
    <source>
        <dbReference type="Pfam" id="PF13472"/>
    </source>
</evidence>
<dbReference type="Proteomes" id="UP000092698">
    <property type="component" value="Chromosome"/>
</dbReference>
<dbReference type="Pfam" id="PF13472">
    <property type="entry name" value="Lipase_GDSL_2"/>
    <property type="match status" value="1"/>
</dbReference>
<dbReference type="STRING" id="645517.A6F65_00830"/>
<dbReference type="InterPro" id="IPR036514">
    <property type="entry name" value="SGNH_hydro_sf"/>
</dbReference>
<dbReference type="AlphaFoldDB" id="A0A1C7D6S2"/>
<dbReference type="Gene3D" id="3.40.50.1110">
    <property type="entry name" value="SGNH hydrolase"/>
    <property type="match status" value="1"/>
</dbReference>